<dbReference type="InterPro" id="IPR018247">
    <property type="entry name" value="EF_Hand_1_Ca_BS"/>
</dbReference>
<organism evidence="3 4">
    <name type="scientific">Ensete ventricosum</name>
    <name type="common">Abyssinian banana</name>
    <name type="synonym">Musa ensete</name>
    <dbReference type="NCBI Taxonomy" id="4639"/>
    <lineage>
        <taxon>Eukaryota</taxon>
        <taxon>Viridiplantae</taxon>
        <taxon>Streptophyta</taxon>
        <taxon>Embryophyta</taxon>
        <taxon>Tracheophyta</taxon>
        <taxon>Spermatophyta</taxon>
        <taxon>Magnoliopsida</taxon>
        <taxon>Liliopsida</taxon>
        <taxon>Zingiberales</taxon>
        <taxon>Musaceae</taxon>
        <taxon>Ensete</taxon>
    </lineage>
</organism>
<evidence type="ECO:0000259" key="2">
    <source>
        <dbReference type="PROSITE" id="PS50222"/>
    </source>
</evidence>
<dbReference type="GO" id="GO:0005509">
    <property type="term" value="F:calcium ion binding"/>
    <property type="evidence" value="ECO:0007669"/>
    <property type="project" value="InterPro"/>
</dbReference>
<dbReference type="InterPro" id="IPR002048">
    <property type="entry name" value="EF_hand_dom"/>
</dbReference>
<dbReference type="PROSITE" id="PS00018">
    <property type="entry name" value="EF_HAND_1"/>
    <property type="match status" value="1"/>
</dbReference>
<dbReference type="SUPFAM" id="SSF47473">
    <property type="entry name" value="EF-hand"/>
    <property type="match status" value="1"/>
</dbReference>
<gene>
    <name evidence="3" type="ORF">B296_00038740</name>
</gene>
<comment type="caution">
    <text evidence="3">The sequence shown here is derived from an EMBL/GenBank/DDBJ whole genome shotgun (WGS) entry which is preliminary data.</text>
</comment>
<keyword evidence="1" id="KW-0106">Calcium</keyword>
<accession>A0A426XYP3</accession>
<evidence type="ECO:0000313" key="3">
    <source>
        <dbReference type="EMBL" id="RRT44584.1"/>
    </source>
</evidence>
<proteinExistence type="predicted"/>
<sequence>MDSEVVTKLQRFNARRKLRAAAIASVLSSKVALRTKKLKSLLGSNDLTTEEIENLRLHFKRICANGETATLLEFEEVLKALKMDSLIPLASRVFDLFDNNRDGNVDMREILCGLSNLRNSRGEEALRLCFQVRC</sequence>
<dbReference type="EMBL" id="AMZH03016376">
    <property type="protein sequence ID" value="RRT44584.1"/>
    <property type="molecule type" value="Genomic_DNA"/>
</dbReference>
<dbReference type="InterPro" id="IPR011992">
    <property type="entry name" value="EF-hand-dom_pair"/>
</dbReference>
<evidence type="ECO:0000313" key="4">
    <source>
        <dbReference type="Proteomes" id="UP000287651"/>
    </source>
</evidence>
<evidence type="ECO:0000256" key="1">
    <source>
        <dbReference type="ARBA" id="ARBA00022837"/>
    </source>
</evidence>
<protein>
    <recommendedName>
        <fullName evidence="2">EF-hand domain-containing protein</fullName>
    </recommendedName>
</protein>
<feature type="domain" description="EF-hand" evidence="2">
    <location>
        <begin position="85"/>
        <end position="120"/>
    </location>
</feature>
<dbReference type="AlphaFoldDB" id="A0A426XYP3"/>
<reference evidence="3 4" key="1">
    <citation type="journal article" date="2014" name="Agronomy (Basel)">
        <title>A Draft Genome Sequence for Ensete ventricosum, the Drought-Tolerant Tree Against Hunger.</title>
        <authorList>
            <person name="Harrison J."/>
            <person name="Moore K.A."/>
            <person name="Paszkiewicz K."/>
            <person name="Jones T."/>
            <person name="Grant M."/>
            <person name="Ambacheew D."/>
            <person name="Muzemil S."/>
            <person name="Studholme D.J."/>
        </authorList>
    </citation>
    <scope>NUCLEOTIDE SEQUENCE [LARGE SCALE GENOMIC DNA]</scope>
</reference>
<dbReference type="Gene3D" id="1.10.238.10">
    <property type="entry name" value="EF-hand"/>
    <property type="match status" value="1"/>
</dbReference>
<dbReference type="Proteomes" id="UP000287651">
    <property type="component" value="Unassembled WGS sequence"/>
</dbReference>
<dbReference type="PROSITE" id="PS50222">
    <property type="entry name" value="EF_HAND_2"/>
    <property type="match status" value="1"/>
</dbReference>
<name>A0A426XYP3_ENSVE</name>
<dbReference type="Gene3D" id="6.10.140.620">
    <property type="match status" value="1"/>
</dbReference>